<reference evidence="1 2" key="1">
    <citation type="submission" date="2019-04" db="EMBL/GenBank/DDBJ databases">
        <title>An improved genome assembly and genetic linkage map for asparagus bean, Vigna unguiculata ssp. sesquipedialis.</title>
        <authorList>
            <person name="Xia Q."/>
            <person name="Zhang R."/>
            <person name="Dong Y."/>
        </authorList>
    </citation>
    <scope>NUCLEOTIDE SEQUENCE [LARGE SCALE GENOMIC DNA]</scope>
    <source>
        <tissue evidence="1">Leaf</tissue>
    </source>
</reference>
<evidence type="ECO:0000313" key="2">
    <source>
        <dbReference type="Proteomes" id="UP000501690"/>
    </source>
</evidence>
<keyword evidence="2" id="KW-1185">Reference proteome</keyword>
<dbReference type="AlphaFoldDB" id="A0A4D6LGE5"/>
<evidence type="ECO:0000313" key="1">
    <source>
        <dbReference type="EMBL" id="QCD87712.1"/>
    </source>
</evidence>
<accession>A0A4D6LGE5</accession>
<dbReference type="EMBL" id="CP039347">
    <property type="protein sequence ID" value="QCD87712.1"/>
    <property type="molecule type" value="Genomic_DNA"/>
</dbReference>
<gene>
    <name evidence="1" type="ORF">DEO72_LG3g2252</name>
</gene>
<sequence>MQLVLCSIYSLNSTFVSSILSRILSSVSSSMILNNLARFALRSSPLDQTTPHTHRVLLSRLQSWLMDWSIHQLFRS</sequence>
<name>A0A4D6LGE5_VIGUN</name>
<protein>
    <submittedName>
        <fullName evidence="1">Uncharacterized protein</fullName>
    </submittedName>
</protein>
<organism evidence="1 2">
    <name type="scientific">Vigna unguiculata</name>
    <name type="common">Cowpea</name>
    <dbReference type="NCBI Taxonomy" id="3917"/>
    <lineage>
        <taxon>Eukaryota</taxon>
        <taxon>Viridiplantae</taxon>
        <taxon>Streptophyta</taxon>
        <taxon>Embryophyta</taxon>
        <taxon>Tracheophyta</taxon>
        <taxon>Spermatophyta</taxon>
        <taxon>Magnoliopsida</taxon>
        <taxon>eudicotyledons</taxon>
        <taxon>Gunneridae</taxon>
        <taxon>Pentapetalae</taxon>
        <taxon>rosids</taxon>
        <taxon>fabids</taxon>
        <taxon>Fabales</taxon>
        <taxon>Fabaceae</taxon>
        <taxon>Papilionoideae</taxon>
        <taxon>50 kb inversion clade</taxon>
        <taxon>NPAAA clade</taxon>
        <taxon>indigoferoid/millettioid clade</taxon>
        <taxon>Phaseoleae</taxon>
        <taxon>Vigna</taxon>
    </lineage>
</organism>
<proteinExistence type="predicted"/>
<dbReference type="Proteomes" id="UP000501690">
    <property type="component" value="Linkage Group LG3"/>
</dbReference>